<dbReference type="CDD" id="cd00383">
    <property type="entry name" value="trans_reg_C"/>
    <property type="match status" value="1"/>
</dbReference>
<dbReference type="GO" id="GO:0005829">
    <property type="term" value="C:cytosol"/>
    <property type="evidence" value="ECO:0007669"/>
    <property type="project" value="TreeGrafter"/>
</dbReference>
<evidence type="ECO:0000256" key="1">
    <source>
        <dbReference type="ARBA" id="ARBA00022553"/>
    </source>
</evidence>
<dbReference type="InterPro" id="IPR016032">
    <property type="entry name" value="Sig_transdc_resp-reg_C-effctor"/>
</dbReference>
<dbReference type="PANTHER" id="PTHR48111">
    <property type="entry name" value="REGULATOR OF RPOS"/>
    <property type="match status" value="1"/>
</dbReference>
<dbReference type="GO" id="GO:0006355">
    <property type="term" value="P:regulation of DNA-templated transcription"/>
    <property type="evidence" value="ECO:0007669"/>
    <property type="project" value="InterPro"/>
</dbReference>
<dbReference type="OrthoDB" id="9784252at2"/>
<evidence type="ECO:0000313" key="10">
    <source>
        <dbReference type="EMBL" id="MZR23247.1"/>
    </source>
</evidence>
<dbReference type="Proteomes" id="UP000445696">
    <property type="component" value="Unassembled WGS sequence"/>
</dbReference>
<keyword evidence="5" id="KW-0804">Transcription</keyword>
<keyword evidence="11" id="KW-1185">Reference proteome</keyword>
<keyword evidence="4 7" id="KW-0238">DNA-binding</keyword>
<dbReference type="Pfam" id="PF00072">
    <property type="entry name" value="Response_reg"/>
    <property type="match status" value="1"/>
</dbReference>
<dbReference type="SMART" id="SM00862">
    <property type="entry name" value="Trans_reg_C"/>
    <property type="match status" value="1"/>
</dbReference>
<dbReference type="InterPro" id="IPR001867">
    <property type="entry name" value="OmpR/PhoB-type_DNA-bd"/>
</dbReference>
<name>A0A845MIX9_9PROT</name>
<feature type="domain" description="OmpR/PhoB-type" evidence="9">
    <location>
        <begin position="138"/>
        <end position="236"/>
    </location>
</feature>
<evidence type="ECO:0000256" key="3">
    <source>
        <dbReference type="ARBA" id="ARBA00023015"/>
    </source>
</evidence>
<feature type="modified residue" description="4-aspartylphosphate" evidence="6">
    <location>
        <position position="54"/>
    </location>
</feature>
<keyword evidence="3" id="KW-0805">Transcription regulation</keyword>
<dbReference type="Pfam" id="PF00486">
    <property type="entry name" value="Trans_reg_C"/>
    <property type="match status" value="1"/>
</dbReference>
<evidence type="ECO:0000256" key="2">
    <source>
        <dbReference type="ARBA" id="ARBA00023012"/>
    </source>
</evidence>
<evidence type="ECO:0000259" key="8">
    <source>
        <dbReference type="PROSITE" id="PS50110"/>
    </source>
</evidence>
<dbReference type="InterPro" id="IPR011006">
    <property type="entry name" value="CheY-like_superfamily"/>
</dbReference>
<evidence type="ECO:0000259" key="9">
    <source>
        <dbReference type="PROSITE" id="PS51755"/>
    </source>
</evidence>
<evidence type="ECO:0000256" key="7">
    <source>
        <dbReference type="PROSITE-ProRule" id="PRU01091"/>
    </source>
</evidence>
<reference evidence="10 11" key="1">
    <citation type="journal article" date="2014" name="Int. J. Syst. Evol. Microbiol.">
        <title>Sneathiella chungangensis sp. nov., isolated from a marine sand, and emended description of the genus Sneathiella.</title>
        <authorList>
            <person name="Siamphan C."/>
            <person name="Kim H."/>
            <person name="Lee J.S."/>
            <person name="Kim W."/>
        </authorList>
    </citation>
    <scope>NUCLEOTIDE SEQUENCE [LARGE SCALE GENOMIC DNA]</scope>
    <source>
        <strain evidence="10 11">KCTC 32476</strain>
    </source>
</reference>
<dbReference type="GO" id="GO:0032993">
    <property type="term" value="C:protein-DNA complex"/>
    <property type="evidence" value="ECO:0007669"/>
    <property type="project" value="TreeGrafter"/>
</dbReference>
<dbReference type="PROSITE" id="PS51755">
    <property type="entry name" value="OMPR_PHOB"/>
    <property type="match status" value="1"/>
</dbReference>
<evidence type="ECO:0000256" key="4">
    <source>
        <dbReference type="ARBA" id="ARBA00023125"/>
    </source>
</evidence>
<evidence type="ECO:0000256" key="5">
    <source>
        <dbReference type="ARBA" id="ARBA00023163"/>
    </source>
</evidence>
<dbReference type="InterPro" id="IPR036388">
    <property type="entry name" value="WH-like_DNA-bd_sf"/>
</dbReference>
<organism evidence="10 11">
    <name type="scientific">Sneathiella chungangensis</name>
    <dbReference type="NCBI Taxonomy" id="1418234"/>
    <lineage>
        <taxon>Bacteria</taxon>
        <taxon>Pseudomonadati</taxon>
        <taxon>Pseudomonadota</taxon>
        <taxon>Alphaproteobacteria</taxon>
        <taxon>Sneathiellales</taxon>
        <taxon>Sneathiellaceae</taxon>
        <taxon>Sneathiella</taxon>
    </lineage>
</organism>
<dbReference type="PANTHER" id="PTHR48111:SF4">
    <property type="entry name" value="DNA-BINDING DUAL TRANSCRIPTIONAL REGULATOR OMPR"/>
    <property type="match status" value="1"/>
</dbReference>
<dbReference type="SUPFAM" id="SSF52172">
    <property type="entry name" value="CheY-like"/>
    <property type="match status" value="1"/>
</dbReference>
<dbReference type="GO" id="GO:0000976">
    <property type="term" value="F:transcription cis-regulatory region binding"/>
    <property type="evidence" value="ECO:0007669"/>
    <property type="project" value="TreeGrafter"/>
</dbReference>
<dbReference type="Gene3D" id="1.10.10.10">
    <property type="entry name" value="Winged helix-like DNA-binding domain superfamily/Winged helix DNA-binding domain"/>
    <property type="match status" value="1"/>
</dbReference>
<comment type="caution">
    <text evidence="10">The sequence shown here is derived from an EMBL/GenBank/DDBJ whole genome shotgun (WGS) entry which is preliminary data.</text>
</comment>
<dbReference type="InterPro" id="IPR039420">
    <property type="entry name" value="WalR-like"/>
</dbReference>
<proteinExistence type="predicted"/>
<gene>
    <name evidence="10" type="ORF">GQF03_12995</name>
</gene>
<dbReference type="InterPro" id="IPR001789">
    <property type="entry name" value="Sig_transdc_resp-reg_receiver"/>
</dbReference>
<sequence>MNKGAVLLIDDDEGLRTVLSHYFEAEGYSVITAKDGAEVSNKLAAEQLDVILLDLVLPDTDGTSLIPVIRQSTSAPIIVVSGKNDTTEKIICLEMGADDYLTKPFELRELKARIKVAMRRANDHKVDHAAASETVTETDVIAFGRFTLDRDQYQVFDKDGNSVDFTIGEFQLLEALVTSPKRTLSREQLFEKTRDGKFDIYDRAIDIQIGRIRKKLGEDGPILIKTMRGVGYMYAPKS</sequence>
<keyword evidence="1 6" id="KW-0597">Phosphoprotein</keyword>
<dbReference type="SUPFAM" id="SSF46894">
    <property type="entry name" value="C-terminal effector domain of the bipartite response regulators"/>
    <property type="match status" value="1"/>
</dbReference>
<evidence type="ECO:0000313" key="11">
    <source>
        <dbReference type="Proteomes" id="UP000445696"/>
    </source>
</evidence>
<dbReference type="Gene3D" id="3.40.50.2300">
    <property type="match status" value="1"/>
</dbReference>
<accession>A0A845MIX9</accession>
<protein>
    <submittedName>
        <fullName evidence="10">Response regulator</fullName>
    </submittedName>
</protein>
<dbReference type="GO" id="GO:0000156">
    <property type="term" value="F:phosphorelay response regulator activity"/>
    <property type="evidence" value="ECO:0007669"/>
    <property type="project" value="TreeGrafter"/>
</dbReference>
<dbReference type="Gene3D" id="6.10.250.690">
    <property type="match status" value="1"/>
</dbReference>
<dbReference type="SMART" id="SM00448">
    <property type="entry name" value="REC"/>
    <property type="match status" value="1"/>
</dbReference>
<dbReference type="RefSeq" id="WP_161339709.1">
    <property type="nucleotide sequence ID" value="NZ_JBHSDG010000003.1"/>
</dbReference>
<keyword evidence="2" id="KW-0902">Two-component regulatory system</keyword>
<dbReference type="AlphaFoldDB" id="A0A845MIX9"/>
<evidence type="ECO:0000256" key="6">
    <source>
        <dbReference type="PROSITE-ProRule" id="PRU00169"/>
    </source>
</evidence>
<feature type="domain" description="Response regulatory" evidence="8">
    <location>
        <begin position="5"/>
        <end position="118"/>
    </location>
</feature>
<dbReference type="PROSITE" id="PS50110">
    <property type="entry name" value="RESPONSE_REGULATORY"/>
    <property type="match status" value="1"/>
</dbReference>
<dbReference type="EMBL" id="WTVA01000014">
    <property type="protein sequence ID" value="MZR23247.1"/>
    <property type="molecule type" value="Genomic_DNA"/>
</dbReference>
<feature type="DNA-binding region" description="OmpR/PhoB-type" evidence="7">
    <location>
        <begin position="138"/>
        <end position="236"/>
    </location>
</feature>